<evidence type="ECO:0000256" key="1">
    <source>
        <dbReference type="SAM" id="Phobius"/>
    </source>
</evidence>
<keyword evidence="3" id="KW-1185">Reference proteome</keyword>
<evidence type="ECO:0000313" key="3">
    <source>
        <dbReference type="Proteomes" id="UP000000263"/>
    </source>
</evidence>
<accession>A7NN43</accession>
<dbReference type="AlphaFoldDB" id="A7NN43"/>
<organism evidence="2 3">
    <name type="scientific">Roseiflexus castenholzii (strain DSM 13941 / HLO8)</name>
    <dbReference type="NCBI Taxonomy" id="383372"/>
    <lineage>
        <taxon>Bacteria</taxon>
        <taxon>Bacillati</taxon>
        <taxon>Chloroflexota</taxon>
        <taxon>Chloroflexia</taxon>
        <taxon>Chloroflexales</taxon>
        <taxon>Roseiflexineae</taxon>
        <taxon>Roseiflexaceae</taxon>
        <taxon>Roseiflexus</taxon>
    </lineage>
</organism>
<proteinExistence type="predicted"/>
<evidence type="ECO:0000313" key="2">
    <source>
        <dbReference type="EMBL" id="ABU58975.1"/>
    </source>
</evidence>
<keyword evidence="1" id="KW-0812">Transmembrane</keyword>
<dbReference type="HOGENOM" id="CLU_1407812_0_0_0"/>
<gene>
    <name evidence="2" type="ordered locus">Rcas_2913</name>
</gene>
<dbReference type="RefSeq" id="WP_012121399.1">
    <property type="nucleotide sequence ID" value="NC_009767.1"/>
</dbReference>
<feature type="transmembrane region" description="Helical" evidence="1">
    <location>
        <begin position="52"/>
        <end position="71"/>
    </location>
</feature>
<keyword evidence="1" id="KW-0472">Membrane</keyword>
<dbReference type="OrthoDB" id="9853533at2"/>
<reference evidence="2 3" key="1">
    <citation type="submission" date="2007-08" db="EMBL/GenBank/DDBJ databases">
        <title>Complete sequence of Roseiflexus castenholzii DSM 13941.</title>
        <authorList>
            <consortium name="US DOE Joint Genome Institute"/>
            <person name="Copeland A."/>
            <person name="Lucas S."/>
            <person name="Lapidus A."/>
            <person name="Barry K."/>
            <person name="Glavina del Rio T."/>
            <person name="Dalin E."/>
            <person name="Tice H."/>
            <person name="Pitluck S."/>
            <person name="Thompson L.S."/>
            <person name="Brettin T."/>
            <person name="Bruce D."/>
            <person name="Detter J.C."/>
            <person name="Han C."/>
            <person name="Tapia R."/>
            <person name="Schmutz J."/>
            <person name="Larimer F."/>
            <person name="Land M."/>
            <person name="Hauser L."/>
            <person name="Kyrpides N."/>
            <person name="Mikhailova N."/>
            <person name="Bryant D.A."/>
            <person name="Hanada S."/>
            <person name="Tsukatani Y."/>
            <person name="Richardson P."/>
        </authorList>
    </citation>
    <scope>NUCLEOTIDE SEQUENCE [LARGE SCALE GENOMIC DNA]</scope>
    <source>
        <strain evidence="3">DSM 13941 / HLO8</strain>
    </source>
</reference>
<protein>
    <submittedName>
        <fullName evidence="2">Uncharacterized protein</fullName>
    </submittedName>
</protein>
<sequence length="193" mass="22099">MWRQRLIVILALAAVVEIVALGIRGLLKDALITPLLYLIWGVMRIFESIPQGMIWLVFVAAASIVALASIWGGRRGEVRRDTDTALRGRVYEWLRLVALAQRHDYSRWRMAQRLMLLLAETIAARERIELRIARQRIVSGAIDAPQDVVAFLRAGADSYRTRQRALFQREEPSPLDVDLEQVVFAVERLVRDQ</sequence>
<name>A7NN43_ROSCS</name>
<dbReference type="EMBL" id="CP000804">
    <property type="protein sequence ID" value="ABU58975.1"/>
    <property type="molecule type" value="Genomic_DNA"/>
</dbReference>
<keyword evidence="1" id="KW-1133">Transmembrane helix</keyword>
<dbReference type="Proteomes" id="UP000000263">
    <property type="component" value="Chromosome"/>
</dbReference>
<dbReference type="STRING" id="383372.Rcas_2913"/>
<feature type="transmembrane region" description="Helical" evidence="1">
    <location>
        <begin position="6"/>
        <end position="23"/>
    </location>
</feature>
<dbReference type="KEGG" id="rca:Rcas_2913"/>